<feature type="transmembrane region" description="Helical" evidence="1">
    <location>
        <begin position="42"/>
        <end position="63"/>
    </location>
</feature>
<gene>
    <name evidence="2" type="ORF">GALL_193270</name>
</gene>
<sequence length="128" mass="14065">MSPTFILFLAVFALAVFAVVIFAWGMFFILFTRSRSYGAKTLTCGCLGGVGIMLTILALRLAFRSSDNAPSFETLLVVFGAGFGLAGGFYAVVGFFSPLFSYNNRWSARKRIANNTHQVLNLERTLDK</sequence>
<keyword evidence="1" id="KW-1133">Transmembrane helix</keyword>
<keyword evidence="1" id="KW-0812">Transmembrane</keyword>
<keyword evidence="1" id="KW-0472">Membrane</keyword>
<evidence type="ECO:0000313" key="2">
    <source>
        <dbReference type="EMBL" id="OIQ98669.1"/>
    </source>
</evidence>
<reference evidence="2" key="1">
    <citation type="submission" date="2016-10" db="EMBL/GenBank/DDBJ databases">
        <title>Sequence of Gallionella enrichment culture.</title>
        <authorList>
            <person name="Poehlein A."/>
            <person name="Muehling M."/>
            <person name="Daniel R."/>
        </authorList>
    </citation>
    <scope>NUCLEOTIDE SEQUENCE</scope>
</reference>
<evidence type="ECO:0000256" key="1">
    <source>
        <dbReference type="SAM" id="Phobius"/>
    </source>
</evidence>
<organism evidence="2">
    <name type="scientific">mine drainage metagenome</name>
    <dbReference type="NCBI Taxonomy" id="410659"/>
    <lineage>
        <taxon>unclassified sequences</taxon>
        <taxon>metagenomes</taxon>
        <taxon>ecological metagenomes</taxon>
    </lineage>
</organism>
<protein>
    <submittedName>
        <fullName evidence="2">Uncharacterized protein</fullName>
    </submittedName>
</protein>
<feature type="transmembrane region" description="Helical" evidence="1">
    <location>
        <begin position="75"/>
        <end position="102"/>
    </location>
</feature>
<proteinExistence type="predicted"/>
<dbReference type="AlphaFoldDB" id="A0A1J5SEN6"/>
<feature type="transmembrane region" description="Helical" evidence="1">
    <location>
        <begin position="6"/>
        <end position="30"/>
    </location>
</feature>
<accession>A0A1J5SEN6</accession>
<comment type="caution">
    <text evidence="2">The sequence shown here is derived from an EMBL/GenBank/DDBJ whole genome shotgun (WGS) entry which is preliminary data.</text>
</comment>
<name>A0A1J5SEN6_9ZZZZ</name>
<dbReference type="EMBL" id="MLJW01000116">
    <property type="protein sequence ID" value="OIQ98669.1"/>
    <property type="molecule type" value="Genomic_DNA"/>
</dbReference>